<dbReference type="OrthoDB" id="7066556at2"/>
<dbReference type="InterPro" id="IPR000086">
    <property type="entry name" value="NUDIX_hydrolase_dom"/>
</dbReference>
<dbReference type="InterPro" id="IPR015797">
    <property type="entry name" value="NUDIX_hydrolase-like_dom_sf"/>
</dbReference>
<evidence type="ECO:0000313" key="3">
    <source>
        <dbReference type="Proteomes" id="UP000272193"/>
    </source>
</evidence>
<dbReference type="AlphaFoldDB" id="A0A3N4UZL3"/>
<gene>
    <name evidence="2" type="ORF">EDC62_0710</name>
</gene>
<accession>A0A3N4UZL3</accession>
<dbReference type="Pfam" id="PF00293">
    <property type="entry name" value="NUDIX"/>
    <property type="match status" value="1"/>
</dbReference>
<organism evidence="2 3">
    <name type="scientific">Tibeticola sediminis</name>
    <dbReference type="NCBI Taxonomy" id="1917811"/>
    <lineage>
        <taxon>Bacteria</taxon>
        <taxon>Pseudomonadati</taxon>
        <taxon>Pseudomonadota</taxon>
        <taxon>Betaproteobacteria</taxon>
        <taxon>Burkholderiales</taxon>
        <taxon>Comamonadaceae</taxon>
        <taxon>Tibeticola</taxon>
    </lineage>
</organism>
<dbReference type="CDD" id="cd04664">
    <property type="entry name" value="NUDIX_DHNTPase_like"/>
    <property type="match status" value="1"/>
</dbReference>
<dbReference type="RefSeq" id="WP_124220492.1">
    <property type="nucleotide sequence ID" value="NZ_RKQL01000001.1"/>
</dbReference>
<dbReference type="Gene3D" id="3.90.79.10">
    <property type="entry name" value="Nucleoside Triphosphate Pyrophosphohydrolase"/>
    <property type="match status" value="1"/>
</dbReference>
<sequence length="176" mass="19792">MGAGAHASGRPEHWKIPESVLVVIHTRDLDVLLLERVSGLEPGVPYWQSVTGAKDRPDEPFDAAARREVFEETGIDCRVGSPLESRLRDWGIENVYPIYPQWRHRYAPEVVFNVERVFGLTLDAPVAVRLSPTEHRHAVWLPWRAAADRCASSSNAEAILMLPRFLEDADDRACGN</sequence>
<dbReference type="NCBIfam" id="NF006961">
    <property type="entry name" value="PRK09438.1"/>
    <property type="match status" value="1"/>
</dbReference>
<proteinExistence type="predicted"/>
<evidence type="ECO:0000259" key="1">
    <source>
        <dbReference type="PROSITE" id="PS51462"/>
    </source>
</evidence>
<dbReference type="PROSITE" id="PS51462">
    <property type="entry name" value="NUDIX"/>
    <property type="match status" value="1"/>
</dbReference>
<evidence type="ECO:0000313" key="2">
    <source>
        <dbReference type="EMBL" id="RPE72999.1"/>
    </source>
</evidence>
<dbReference type="SUPFAM" id="SSF55811">
    <property type="entry name" value="Nudix"/>
    <property type="match status" value="1"/>
</dbReference>
<dbReference type="GO" id="GO:0003824">
    <property type="term" value="F:catalytic activity"/>
    <property type="evidence" value="ECO:0007669"/>
    <property type="project" value="UniProtKB-ARBA"/>
</dbReference>
<dbReference type="EMBL" id="RKQL01000001">
    <property type="protein sequence ID" value="RPE72999.1"/>
    <property type="molecule type" value="Genomic_DNA"/>
</dbReference>
<name>A0A3N4UZL3_9BURK</name>
<keyword evidence="3" id="KW-1185">Reference proteome</keyword>
<reference evidence="2 3" key="1">
    <citation type="submission" date="2018-11" db="EMBL/GenBank/DDBJ databases">
        <title>Genomic Encyclopedia of Type Strains, Phase IV (KMG-IV): sequencing the most valuable type-strain genomes for metagenomic binning, comparative biology and taxonomic classification.</title>
        <authorList>
            <person name="Goeker M."/>
        </authorList>
    </citation>
    <scope>NUCLEOTIDE SEQUENCE [LARGE SCALE GENOMIC DNA]</scope>
    <source>
        <strain evidence="2 3">DSM 101684</strain>
    </source>
</reference>
<protein>
    <submittedName>
        <fullName evidence="2">Dihydroneopterin triphosphate pyrophosphatase</fullName>
    </submittedName>
</protein>
<comment type="caution">
    <text evidence="2">The sequence shown here is derived from an EMBL/GenBank/DDBJ whole genome shotgun (WGS) entry which is preliminary data.</text>
</comment>
<feature type="domain" description="Nudix hydrolase" evidence="1">
    <location>
        <begin position="14"/>
        <end position="163"/>
    </location>
</feature>
<dbReference type="Proteomes" id="UP000272193">
    <property type="component" value="Unassembled WGS sequence"/>
</dbReference>